<dbReference type="STRING" id="882083.SacmaDRAFT_4978"/>
<name>H5X219_9PSEU</name>
<evidence type="ECO:0000313" key="6">
    <source>
        <dbReference type="Proteomes" id="UP000004926"/>
    </source>
</evidence>
<dbReference type="HOGENOM" id="CLU_018761_0_0_11"/>
<feature type="compositionally biased region" description="Basic residues" evidence="2">
    <location>
        <begin position="518"/>
        <end position="527"/>
    </location>
</feature>
<reference evidence="5 6" key="1">
    <citation type="journal article" date="2012" name="Stand. Genomic Sci.">
        <title>Genome sequence of the ocean sediment bacterium Saccharomonospora marina type strain (XMU15(T)).</title>
        <authorList>
            <person name="Klenk H.P."/>
            <person name="Lu M."/>
            <person name="Lucas S."/>
            <person name="Lapidus A."/>
            <person name="Copeland A."/>
            <person name="Pitluck S."/>
            <person name="Goodwin L.A."/>
            <person name="Han C."/>
            <person name="Tapia R."/>
            <person name="Brambilla E.M."/>
            <person name="Potter G."/>
            <person name="Land M."/>
            <person name="Ivanova N."/>
            <person name="Rohde M."/>
            <person name="Goker M."/>
            <person name="Detter J.C."/>
            <person name="Li W.J."/>
            <person name="Kyrpides N.C."/>
            <person name="Woyke T."/>
        </authorList>
    </citation>
    <scope>NUCLEOTIDE SEQUENCE [LARGE SCALE GENOMIC DNA]</scope>
    <source>
        <strain evidence="5 6">XMU15</strain>
    </source>
</reference>
<dbReference type="Proteomes" id="UP000004926">
    <property type="component" value="Chromosome"/>
</dbReference>
<evidence type="ECO:0000256" key="3">
    <source>
        <dbReference type="SAM" id="Phobius"/>
    </source>
</evidence>
<feature type="compositionally biased region" description="Low complexity" evidence="2">
    <location>
        <begin position="302"/>
        <end position="313"/>
    </location>
</feature>
<keyword evidence="3" id="KW-1133">Transmembrane helix</keyword>
<keyword evidence="3" id="KW-0812">Transmembrane</keyword>
<proteinExistence type="predicted"/>
<dbReference type="InterPro" id="IPR046706">
    <property type="entry name" value="DUF6779"/>
</dbReference>
<feature type="region of interest" description="Disordered" evidence="2">
    <location>
        <begin position="156"/>
        <end position="175"/>
    </location>
</feature>
<feature type="compositionally biased region" description="Basic and acidic residues" evidence="2">
    <location>
        <begin position="383"/>
        <end position="397"/>
    </location>
</feature>
<sequence length="527" mass="57393">MLGMSGVGEDSRGRAWSRPLFAAGMLLAIAATVAMVFTEDLRWLRLGIIAALWAALIGGFVAARYRKQAATTEQAAAKAQEIYELELEREIAARREFELDVEAQTRERVEDETQEELQALRSEVTALRESLQALFGGEVLWERVALTAQSTRMRSLAEEPRVVTAGDSNGGRPAQITAGKKLAELAERPTELIAAVRDFEAQSSQQDDHSTFDHAEAEPEQPRTRFVPRPSRPVEQSRPSQRPVEPATRRVQPVDRSGLPGAREAAARARSEMSRPVQQPVNRQTTKAQRSQPQPSSAESRGAQGTAPKAAQQPAPPTRPAQHAPARGASAAEPVRDRQEAPAPPAARSQRPRQRRPDPEQPTEFTGGLDLDSVPTRTARPPVDAERAARTARRDPVAEPQTRVTEPTPPEPNPTLPPEIRDVRSRPGGRRRRAEPDDVEVAGVSGGRRYRSDDEPPPWEAFGETSGSRHGSAESRGGQGGRGTAGNYAAEAEEPSGSHAEGRSVSELLAAHGANVSRPRRRRRADD</sequence>
<evidence type="ECO:0000256" key="1">
    <source>
        <dbReference type="SAM" id="Coils"/>
    </source>
</evidence>
<feature type="compositionally biased region" description="Polar residues" evidence="2">
    <location>
        <begin position="276"/>
        <end position="299"/>
    </location>
</feature>
<evidence type="ECO:0000256" key="2">
    <source>
        <dbReference type="SAM" id="MobiDB-lite"/>
    </source>
</evidence>
<evidence type="ECO:0000259" key="4">
    <source>
        <dbReference type="Pfam" id="PF20570"/>
    </source>
</evidence>
<feature type="region of interest" description="Disordered" evidence="2">
    <location>
        <begin position="200"/>
        <end position="527"/>
    </location>
</feature>
<protein>
    <recommendedName>
        <fullName evidence="4">DUF6779 domain-containing protein</fullName>
    </recommendedName>
</protein>
<feature type="transmembrane region" description="Helical" evidence="3">
    <location>
        <begin position="43"/>
        <end position="63"/>
    </location>
</feature>
<dbReference type="Pfam" id="PF20570">
    <property type="entry name" value="DUF6779"/>
    <property type="match status" value="1"/>
</dbReference>
<keyword evidence="6" id="KW-1185">Reference proteome</keyword>
<feature type="domain" description="DUF6779" evidence="4">
    <location>
        <begin position="44"/>
        <end position="152"/>
    </location>
</feature>
<dbReference type="eggNOG" id="ENOG5033Y1Q">
    <property type="taxonomic scope" value="Bacteria"/>
</dbReference>
<dbReference type="AlphaFoldDB" id="H5X219"/>
<feature type="coiled-coil region" evidence="1">
    <location>
        <begin position="62"/>
        <end position="130"/>
    </location>
</feature>
<organism evidence="5 6">
    <name type="scientific">Saccharomonospora marina XMU15</name>
    <dbReference type="NCBI Taxonomy" id="882083"/>
    <lineage>
        <taxon>Bacteria</taxon>
        <taxon>Bacillati</taxon>
        <taxon>Actinomycetota</taxon>
        <taxon>Actinomycetes</taxon>
        <taxon>Pseudonocardiales</taxon>
        <taxon>Pseudonocardiaceae</taxon>
        <taxon>Saccharomonospora</taxon>
    </lineage>
</organism>
<feature type="compositionally biased region" description="Basic and acidic residues" evidence="2">
    <location>
        <begin position="206"/>
        <end position="223"/>
    </location>
</feature>
<keyword evidence="3" id="KW-0472">Membrane</keyword>
<dbReference type="EMBL" id="CM001439">
    <property type="protein sequence ID" value="EHR53148.1"/>
    <property type="molecule type" value="Genomic_DNA"/>
</dbReference>
<evidence type="ECO:0000313" key="5">
    <source>
        <dbReference type="EMBL" id="EHR53148.1"/>
    </source>
</evidence>
<keyword evidence="1" id="KW-0175">Coiled coil</keyword>
<feature type="transmembrane region" description="Helical" evidence="3">
    <location>
        <begin position="20"/>
        <end position="37"/>
    </location>
</feature>
<feature type="compositionally biased region" description="Pro residues" evidence="2">
    <location>
        <begin position="407"/>
        <end position="417"/>
    </location>
</feature>
<gene>
    <name evidence="5" type="ORF">SacmaDRAFT_4978</name>
</gene>
<accession>H5X219</accession>